<dbReference type="GO" id="GO:0016887">
    <property type="term" value="F:ATP hydrolysis activity"/>
    <property type="evidence" value="ECO:0007669"/>
    <property type="project" value="InterPro"/>
</dbReference>
<keyword evidence="1" id="KW-0547">Nucleotide-binding</keyword>
<dbReference type="Gene3D" id="3.40.50.300">
    <property type="entry name" value="P-loop containing nucleotide triphosphate hydrolases"/>
    <property type="match status" value="1"/>
</dbReference>
<reference evidence="6 7" key="1">
    <citation type="submission" date="2016-05" db="EMBL/GenBank/DDBJ databases">
        <title>Genomic and physiological characterization of Planctopirus sp. isolated from fresh water lake.</title>
        <authorList>
            <person name="Subhash Y."/>
            <person name="Ramana C."/>
        </authorList>
    </citation>
    <scope>NUCLEOTIDE SEQUENCE [LARGE SCALE GENOMIC DNA]</scope>
    <source>
        <strain evidence="6 7">JC280</strain>
    </source>
</reference>
<dbReference type="SMART" id="SM00382">
    <property type="entry name" value="AAA"/>
    <property type="match status" value="1"/>
</dbReference>
<accession>A0A1C3EHI9</accession>
<dbReference type="Pfam" id="PF17862">
    <property type="entry name" value="AAA_lid_3"/>
    <property type="match status" value="1"/>
</dbReference>
<dbReference type="RefSeq" id="WP_068847213.1">
    <property type="nucleotide sequence ID" value="NZ_LYDR01000063.1"/>
</dbReference>
<evidence type="ECO:0000256" key="2">
    <source>
        <dbReference type="ARBA" id="ARBA00022840"/>
    </source>
</evidence>
<dbReference type="InterPro" id="IPR003959">
    <property type="entry name" value="ATPase_AAA_core"/>
</dbReference>
<dbReference type="STRING" id="1841610.A6X21_20350"/>
<dbReference type="InterPro" id="IPR052381">
    <property type="entry name" value="AAA_domain_protein"/>
</dbReference>
<feature type="domain" description="AAA+ ATPase" evidence="5">
    <location>
        <begin position="259"/>
        <end position="397"/>
    </location>
</feature>
<dbReference type="Proteomes" id="UP000094828">
    <property type="component" value="Unassembled WGS sequence"/>
</dbReference>
<proteinExistence type="inferred from homology"/>
<dbReference type="OrthoDB" id="9806903at2"/>
<dbReference type="InterPro" id="IPR003593">
    <property type="entry name" value="AAA+_ATPase"/>
</dbReference>
<keyword evidence="7" id="KW-1185">Reference proteome</keyword>
<dbReference type="InterPro" id="IPR027417">
    <property type="entry name" value="P-loop_NTPase"/>
</dbReference>
<sequence>MSNFAADLVGRIRAGYPLVVIKTHEEERCLAIIRQLSEEESWELREGMPAEHQPDLAATRPIDSAQWVAGAEVAAEGLVWLICRLGRFLDSPQAIRDFRETVTTALRRRQTLIVIDPEPDLPVDVEKLAISMALPLPDLADLRQILQEYKEESLAMHQQVEPWSHEEEDSLLKALAGLTWHEARMAIRRAMLDRKTVDDEVVRLLISEKKSLASGSEFLTFYDLQEGIHDVGGLDQLKEWLTQRSKALSPSAREQGIPAPKGVFLLGVQGCGKSLSARVTARVLGFPLVRLDVTHLLAGQRGGPEENLRKVLQTMENLAPAVLWLDEIEKGFAGAEQSSGGATDSTMARLLGTFLTWISEVEQPVFLVATANSVESLPPELLRRGRFDELFFIDLPNFDERLKILQIHLEKRGWQPSLYDLDQLARQTDGYSGAELEQIVSSAIVESFSHGRILEMEDLEKARRSLIPLSITAEDQVFAIRQWAEGRCRKATSDHRVVRMLDDEQQAELRTISATPAVTTEAAEAWQQLAAHGQLKAAIVEYVRRTGEAGVVPLADSFDRFQPTKGDYGLRLKHPAGVLVAAGLSRDFANLLIELFSSRRLYLRVVPPAHELVQVPLRLALVDAVPSEAHAKPVFLPCTLRLSPDVRNARSLQELKIVRLGTQAE</sequence>
<keyword evidence="2" id="KW-0067">ATP-binding</keyword>
<dbReference type="EMBL" id="LYDR01000063">
    <property type="protein sequence ID" value="ODA32700.1"/>
    <property type="molecule type" value="Genomic_DNA"/>
</dbReference>
<evidence type="ECO:0000313" key="6">
    <source>
        <dbReference type="EMBL" id="ODA32700.1"/>
    </source>
</evidence>
<protein>
    <recommendedName>
        <fullName evidence="4">Uncharacterized AAA domain-containing protein ycf46</fullName>
    </recommendedName>
</protein>
<comment type="caution">
    <text evidence="6">The sequence shown here is derived from an EMBL/GenBank/DDBJ whole genome shotgun (WGS) entry which is preliminary data.</text>
</comment>
<name>A0A1C3EHI9_9PLAN</name>
<evidence type="ECO:0000256" key="3">
    <source>
        <dbReference type="ARBA" id="ARBA00038088"/>
    </source>
</evidence>
<evidence type="ECO:0000256" key="1">
    <source>
        <dbReference type="ARBA" id="ARBA00022741"/>
    </source>
</evidence>
<dbReference type="PANTHER" id="PTHR42960">
    <property type="entry name" value="YCF46 PROTEIN"/>
    <property type="match status" value="1"/>
</dbReference>
<evidence type="ECO:0000313" key="7">
    <source>
        <dbReference type="Proteomes" id="UP000094828"/>
    </source>
</evidence>
<dbReference type="Gene3D" id="1.10.8.60">
    <property type="match status" value="1"/>
</dbReference>
<evidence type="ECO:0000259" key="5">
    <source>
        <dbReference type="SMART" id="SM00382"/>
    </source>
</evidence>
<dbReference type="AlphaFoldDB" id="A0A1C3EHI9"/>
<comment type="similarity">
    <text evidence="3">Belongs to the AAA ATPase family. Highly divergent.</text>
</comment>
<dbReference type="InterPro" id="IPR041569">
    <property type="entry name" value="AAA_lid_3"/>
</dbReference>
<dbReference type="SUPFAM" id="SSF52540">
    <property type="entry name" value="P-loop containing nucleoside triphosphate hydrolases"/>
    <property type="match status" value="1"/>
</dbReference>
<dbReference type="Pfam" id="PF00004">
    <property type="entry name" value="AAA"/>
    <property type="match status" value="1"/>
</dbReference>
<dbReference type="GO" id="GO:0005524">
    <property type="term" value="F:ATP binding"/>
    <property type="evidence" value="ECO:0007669"/>
    <property type="project" value="UniProtKB-KW"/>
</dbReference>
<organism evidence="6 7">
    <name type="scientific">Planctopirus hydrillae</name>
    <dbReference type="NCBI Taxonomy" id="1841610"/>
    <lineage>
        <taxon>Bacteria</taxon>
        <taxon>Pseudomonadati</taxon>
        <taxon>Planctomycetota</taxon>
        <taxon>Planctomycetia</taxon>
        <taxon>Planctomycetales</taxon>
        <taxon>Planctomycetaceae</taxon>
        <taxon>Planctopirus</taxon>
    </lineage>
</organism>
<gene>
    <name evidence="6" type="ORF">A6X21_20350</name>
</gene>
<dbReference type="PANTHER" id="PTHR42960:SF1">
    <property type="entry name" value="YCF46 PROTEIN"/>
    <property type="match status" value="1"/>
</dbReference>
<evidence type="ECO:0000256" key="4">
    <source>
        <dbReference type="ARBA" id="ARBA00040480"/>
    </source>
</evidence>